<dbReference type="Proteomes" id="UP000887300">
    <property type="component" value="Unassembled WGS sequence"/>
</dbReference>
<protein>
    <submittedName>
        <fullName evidence="1">Coniferyl aldehyde dehydrogenase</fullName>
    </submittedName>
</protein>
<evidence type="ECO:0000313" key="2">
    <source>
        <dbReference type="Proteomes" id="UP000887300"/>
    </source>
</evidence>
<feature type="non-terminal residue" evidence="1">
    <location>
        <position position="1"/>
    </location>
</feature>
<gene>
    <name evidence="1" type="ORF">HF568_11410</name>
</gene>
<organism evidence="1 2">
    <name type="scientific">Acidithiobacillus ferridurans</name>
    <dbReference type="NCBI Taxonomy" id="1232575"/>
    <lineage>
        <taxon>Bacteria</taxon>
        <taxon>Pseudomonadati</taxon>
        <taxon>Pseudomonadota</taxon>
        <taxon>Acidithiobacillia</taxon>
        <taxon>Acidithiobacillales</taxon>
        <taxon>Acidithiobacillaceae</taxon>
        <taxon>Acidithiobacillus</taxon>
    </lineage>
</organism>
<proteinExistence type="predicted"/>
<dbReference type="AlphaFoldDB" id="A0A8X8GBW2"/>
<accession>A0A8X8GBW2</accession>
<evidence type="ECO:0000313" key="1">
    <source>
        <dbReference type="EMBL" id="MBU2723792.1"/>
    </source>
</evidence>
<dbReference type="EMBL" id="JABBHS010000340">
    <property type="protein sequence ID" value="MBU2723792.1"/>
    <property type="molecule type" value="Genomic_DNA"/>
</dbReference>
<sequence length="50" mass="6072">IGQYRGIYGFQRLSHYQGVFRQNRLSACEWVRPPYGRWTQLLIAWLSRWG</sequence>
<reference evidence="1" key="1">
    <citation type="journal article" date="2021" name="ISME J.">
        <title>Genomic evolution of the class Acidithiobacillia: deep-branching Proteobacteria living in extreme acidic conditions.</title>
        <authorList>
            <person name="Moya-Beltran A."/>
            <person name="Beard S."/>
            <person name="Rojas-Villalobos C."/>
            <person name="Issotta F."/>
            <person name="Gallardo Y."/>
            <person name="Ulloa R."/>
            <person name="Giaveno A."/>
            <person name="Degli Esposti M."/>
            <person name="Johnson D.B."/>
            <person name="Quatrini R."/>
        </authorList>
    </citation>
    <scope>NUCLEOTIDE SEQUENCE</scope>
    <source>
        <strain evidence="1">DSM 583</strain>
    </source>
</reference>
<comment type="caution">
    <text evidence="1">The sequence shown here is derived from an EMBL/GenBank/DDBJ whole genome shotgun (WGS) entry which is preliminary data.</text>
</comment>
<name>A0A8X8GBW2_ACIFI</name>